<organism evidence="1 2">
    <name type="scientific">Streptomyces citrinus</name>
    <dbReference type="NCBI Taxonomy" id="3118173"/>
    <lineage>
        <taxon>Bacteria</taxon>
        <taxon>Bacillati</taxon>
        <taxon>Actinomycetota</taxon>
        <taxon>Actinomycetes</taxon>
        <taxon>Kitasatosporales</taxon>
        <taxon>Streptomycetaceae</taxon>
        <taxon>Streptomyces</taxon>
    </lineage>
</organism>
<dbReference type="Proteomes" id="UP001432251">
    <property type="component" value="Chromosome"/>
</dbReference>
<reference evidence="1" key="1">
    <citation type="journal article" date="2025" name="Int. J. Syst. Evol. Microbiol.">
        <title>Streptomyces citrinus sp. nov., with yellow diffusible pigment.</title>
        <authorList>
            <person name="He Y."/>
            <person name="Yang E."/>
            <person name="Xu J."/>
            <person name="Sun Y."/>
            <person name="Sun L."/>
        </authorList>
    </citation>
    <scope>NUCLEOTIDE SEQUENCE</scope>
    <source>
        <strain evidence="1">Q6</strain>
    </source>
</reference>
<dbReference type="EMBL" id="CP146022">
    <property type="protein sequence ID" value="WWQ62651.1"/>
    <property type="molecule type" value="Genomic_DNA"/>
</dbReference>
<keyword evidence="2" id="KW-1185">Reference proteome</keyword>
<evidence type="ECO:0000313" key="2">
    <source>
        <dbReference type="Proteomes" id="UP001432251"/>
    </source>
</evidence>
<accession>A0ACD5A649</accession>
<protein>
    <submittedName>
        <fullName evidence="1">Uncharacterized protein</fullName>
    </submittedName>
</protein>
<gene>
    <name evidence="1" type="ORF">V2W30_04265</name>
</gene>
<sequence>MNRSKIRTRACAAALTGAFALTGFAVSGSAHASGWDPDDWGPGSSWSESWTWSGSWTVSAAGAWSWSGNGHADHIAPAVVTARTEVYVRDAPTVHARATATLPAGSHIRLFCQTDGGHADGTSVWYFDNDAHGWISAAHVRPTGWQPPSC</sequence>
<evidence type="ECO:0000313" key="1">
    <source>
        <dbReference type="EMBL" id="WWQ62651.1"/>
    </source>
</evidence>
<proteinExistence type="predicted"/>
<name>A0ACD5A649_9ACTN</name>